<dbReference type="SUPFAM" id="SSF82544">
    <property type="entry name" value="GckA/TtuD-like"/>
    <property type="match status" value="1"/>
</dbReference>
<dbReference type="InterPro" id="IPR025286">
    <property type="entry name" value="MOFRL_assoc_dom"/>
</dbReference>
<dbReference type="RefSeq" id="WP_129784224.1">
    <property type="nucleotide sequence ID" value="NZ_RZHH01000002.1"/>
</dbReference>
<evidence type="ECO:0000259" key="1">
    <source>
        <dbReference type="Pfam" id="PF05161"/>
    </source>
</evidence>
<dbReference type="AlphaFoldDB" id="A0A482TIP4"/>
<dbReference type="GO" id="GO:0005737">
    <property type="term" value="C:cytoplasm"/>
    <property type="evidence" value="ECO:0007669"/>
    <property type="project" value="TreeGrafter"/>
</dbReference>
<dbReference type="EMBL" id="RZHH01000002">
    <property type="protein sequence ID" value="RYJ13803.1"/>
    <property type="molecule type" value="Genomic_DNA"/>
</dbReference>
<organism evidence="3 4">
    <name type="scientific">Halogeometricum borinquense</name>
    <dbReference type="NCBI Taxonomy" id="60847"/>
    <lineage>
        <taxon>Archaea</taxon>
        <taxon>Methanobacteriati</taxon>
        <taxon>Methanobacteriota</taxon>
        <taxon>Stenosarchaea group</taxon>
        <taxon>Halobacteria</taxon>
        <taxon>Halobacteriales</taxon>
        <taxon>Haloferacaceae</taxon>
        <taxon>Halogeometricum</taxon>
    </lineage>
</organism>
<dbReference type="Proteomes" id="UP000294028">
    <property type="component" value="Unassembled WGS sequence"/>
</dbReference>
<reference evidence="3 4" key="1">
    <citation type="submission" date="2018-12" db="EMBL/GenBank/DDBJ databases">
        <title>Genome analysis provides insights into bioremediation potentialities of Halogeometricum borinquense strain N11.</title>
        <authorList>
            <person name="Najjari A."/>
            <person name="Youssef N."/>
            <person name="Fhoula I."/>
            <person name="Ben Dhia O."/>
            <person name="Mahjoubi M."/>
            <person name="Ouzari H.I."/>
            <person name="Cherif A."/>
        </authorList>
    </citation>
    <scope>NUCLEOTIDE SEQUENCE [LARGE SCALE GENOMIC DNA]</scope>
    <source>
        <strain evidence="3 4">N11</strain>
    </source>
</reference>
<dbReference type="Gene3D" id="3.40.50.10180">
    <property type="entry name" value="Glycerate kinase, MOFRL-like N-terminal domain"/>
    <property type="match status" value="1"/>
</dbReference>
<dbReference type="InterPro" id="IPR038614">
    <property type="entry name" value="GK_N_sf"/>
</dbReference>
<sequence length="454" mass="46649">MADLAFDAETPTPAHQTALKCLSDGVNAVLPDRIVRDAVSLNDNTLSVAEATYDLSAFDRILVIGGGKAGDGVADALETVLGDRIDGGAVVTPEPTSGDRIDRLPGAHPVPSETGVESAARIVDLLSETDDRTLVLAVVTGGASAVIPTPADGISLADLQTTTDALLRSGAHIGELNAVRKHLSTLKGGGLARLAAPATVIGLVFSDVVGNDLSVIASGPTAPDETTYDDALSVLDRYGLDVPESVRSRLERGARGELAETPMADDPVFDRVTNHVLADTHTALSAARETAREHGYDSIVLSARVRGEAREAAKTHVAVAEEVAATGDPLDPPAVILTGGECTVTVRGDGDGGPNLEYCLSAARELDTDAVVAAIDSDGEDGGTTVAGAIVDSRTVDDASDESEAAASLAENDALSFLRDRKCLIRTGPTGTNVNDLRVAIVDDLDGRDSNGNA</sequence>
<dbReference type="InterPro" id="IPR037035">
    <property type="entry name" value="GK-like_C_sf"/>
</dbReference>
<dbReference type="PANTHER" id="PTHR12227">
    <property type="entry name" value="GLYCERATE KINASE"/>
    <property type="match status" value="1"/>
</dbReference>
<evidence type="ECO:0000259" key="2">
    <source>
        <dbReference type="Pfam" id="PF13660"/>
    </source>
</evidence>
<accession>A0A482TIP4</accession>
<evidence type="ECO:0000313" key="3">
    <source>
        <dbReference type="EMBL" id="RYJ13803.1"/>
    </source>
</evidence>
<dbReference type="Pfam" id="PF13660">
    <property type="entry name" value="DUF4147"/>
    <property type="match status" value="1"/>
</dbReference>
<dbReference type="InterPro" id="IPR007835">
    <property type="entry name" value="MOFRL"/>
</dbReference>
<dbReference type="Gene3D" id="3.40.1480.10">
    <property type="entry name" value="MOFRL domain"/>
    <property type="match status" value="1"/>
</dbReference>
<dbReference type="InterPro" id="IPR039760">
    <property type="entry name" value="MOFRL_protein"/>
</dbReference>
<feature type="domain" description="MOFRL-associated" evidence="2">
    <location>
        <begin position="18"/>
        <end position="251"/>
    </location>
</feature>
<dbReference type="GO" id="GO:0008887">
    <property type="term" value="F:glycerate kinase activity"/>
    <property type="evidence" value="ECO:0007669"/>
    <property type="project" value="InterPro"/>
</dbReference>
<comment type="caution">
    <text evidence="3">The sequence shown here is derived from an EMBL/GenBank/DDBJ whole genome shotgun (WGS) entry which is preliminary data.</text>
</comment>
<evidence type="ECO:0000313" key="4">
    <source>
        <dbReference type="Proteomes" id="UP000294028"/>
    </source>
</evidence>
<name>A0A482TIP4_9EURY</name>
<dbReference type="PANTHER" id="PTHR12227:SF0">
    <property type="entry name" value="GLYCERATE KINASE"/>
    <property type="match status" value="1"/>
</dbReference>
<dbReference type="Pfam" id="PF05161">
    <property type="entry name" value="MOFRL"/>
    <property type="match status" value="1"/>
</dbReference>
<proteinExistence type="predicted"/>
<protein>
    <submittedName>
        <fullName evidence="3">DUF4147 domain-containing protein</fullName>
    </submittedName>
</protein>
<feature type="domain" description="MOFRL" evidence="1">
    <location>
        <begin position="335"/>
        <end position="436"/>
    </location>
</feature>
<gene>
    <name evidence="3" type="ORF">ELS19_07390</name>
</gene>